<sequence length="293" mass="33703">MSTENSIIKSLKKFHVLIVRWHMDFGNFLRLIIAKVTGQKIIYIQFARVNNFGDQFNYDLTKFFGRQLIYTHSYKKSQVALCGSILGTYLRDYSGYILGAGFLAARFDRRENNWKVKMIRGPLSAEQCGHENENVLYADPGILASLMYTQPVTKKYDLGILPHSKDVAMMEKLPWGPNVKLIHPRRKPSDVAHDIKQCKHIASSSLHGLIFADAFQIPNIHLKISDRLKGGLHKFHDYYLGMNMPYENIMYEKGVTVEKIIAHCKNRCEEGYLAKKQIAVQEMINTVFKNINT</sequence>
<reference evidence="2 3" key="1">
    <citation type="submission" date="2020-02" db="EMBL/GenBank/DDBJ databases">
        <title>Complete genome sequence of Flavobacteriaceae bacterium.</title>
        <authorList>
            <person name="Kim S.-J."/>
            <person name="Kim Y.-S."/>
            <person name="Kim K.-H."/>
        </authorList>
    </citation>
    <scope>NUCLEOTIDE SEQUENCE [LARGE SCALE GENOMIC DNA]</scope>
    <source>
        <strain evidence="2 3">RR4-40</strain>
    </source>
</reference>
<evidence type="ECO:0000259" key="1">
    <source>
        <dbReference type="Pfam" id="PF04230"/>
    </source>
</evidence>
<dbReference type="AlphaFoldDB" id="A0A6G6GQ03"/>
<dbReference type="EMBL" id="CP049057">
    <property type="protein sequence ID" value="QIE60632.1"/>
    <property type="molecule type" value="Genomic_DNA"/>
</dbReference>
<name>A0A6G6GQ03_9FLAO</name>
<dbReference type="RefSeq" id="WP_164680643.1">
    <property type="nucleotide sequence ID" value="NZ_CP049057.1"/>
</dbReference>
<evidence type="ECO:0000313" key="2">
    <source>
        <dbReference type="EMBL" id="QIE60632.1"/>
    </source>
</evidence>
<protein>
    <submittedName>
        <fullName evidence="2">Polysaccharide pyruvyl transferase family protein</fullName>
    </submittedName>
</protein>
<dbReference type="Pfam" id="PF04230">
    <property type="entry name" value="PS_pyruv_trans"/>
    <property type="match status" value="1"/>
</dbReference>
<gene>
    <name evidence="2" type="ORF">G5B37_13985</name>
</gene>
<dbReference type="KEGG" id="mgel:G5B37_13985"/>
<keyword evidence="2" id="KW-0808">Transferase</keyword>
<dbReference type="Proteomes" id="UP000505306">
    <property type="component" value="Chromosome"/>
</dbReference>
<evidence type="ECO:0000313" key="3">
    <source>
        <dbReference type="Proteomes" id="UP000505306"/>
    </source>
</evidence>
<keyword evidence="3" id="KW-1185">Reference proteome</keyword>
<feature type="domain" description="Polysaccharide pyruvyl transferase" evidence="1">
    <location>
        <begin position="21"/>
        <end position="223"/>
    </location>
</feature>
<dbReference type="GO" id="GO:0016740">
    <property type="term" value="F:transferase activity"/>
    <property type="evidence" value="ECO:0007669"/>
    <property type="project" value="UniProtKB-KW"/>
</dbReference>
<organism evidence="2 3">
    <name type="scientific">Rasiella rasia</name>
    <dbReference type="NCBI Taxonomy" id="2744027"/>
    <lineage>
        <taxon>Bacteria</taxon>
        <taxon>Pseudomonadati</taxon>
        <taxon>Bacteroidota</taxon>
        <taxon>Flavobacteriia</taxon>
        <taxon>Flavobacteriales</taxon>
        <taxon>Flavobacteriaceae</taxon>
        <taxon>Rasiella</taxon>
    </lineage>
</organism>
<dbReference type="InterPro" id="IPR007345">
    <property type="entry name" value="Polysacch_pyruvyl_Trfase"/>
</dbReference>
<proteinExistence type="predicted"/>
<accession>A0A6G6GQ03</accession>